<accession>A0A8J2VRN4</accession>
<feature type="domain" description="Tsg N-terminal" evidence="9">
    <location>
        <begin position="39"/>
        <end position="95"/>
    </location>
</feature>
<dbReference type="Pfam" id="PF23782">
    <property type="entry name" value="Tsg_N"/>
    <property type="match status" value="1"/>
</dbReference>
<feature type="domain" description="Tsg C-terminal" evidence="8">
    <location>
        <begin position="99"/>
        <end position="229"/>
    </location>
</feature>
<organism evidence="10 11">
    <name type="scientific">Danaus chrysippus</name>
    <name type="common">African queen</name>
    <dbReference type="NCBI Taxonomy" id="151541"/>
    <lineage>
        <taxon>Eukaryota</taxon>
        <taxon>Metazoa</taxon>
        <taxon>Ecdysozoa</taxon>
        <taxon>Arthropoda</taxon>
        <taxon>Hexapoda</taxon>
        <taxon>Insecta</taxon>
        <taxon>Pterygota</taxon>
        <taxon>Neoptera</taxon>
        <taxon>Endopterygota</taxon>
        <taxon>Lepidoptera</taxon>
        <taxon>Glossata</taxon>
        <taxon>Ditrysia</taxon>
        <taxon>Papilionoidea</taxon>
        <taxon>Nymphalidae</taxon>
        <taxon>Danainae</taxon>
        <taxon>Danaini</taxon>
        <taxon>Danaina</taxon>
        <taxon>Danaus</taxon>
        <taxon>Anosia</taxon>
    </lineage>
</organism>
<keyword evidence="6" id="KW-0325">Glycoprotein</keyword>
<reference evidence="10" key="1">
    <citation type="submission" date="2021-09" db="EMBL/GenBank/DDBJ databases">
        <authorList>
            <person name="Martin H S."/>
        </authorList>
    </citation>
    <scope>NUCLEOTIDE SEQUENCE</scope>
</reference>
<gene>
    <name evidence="10" type="ORF">DCHRY22_LOCUS5138</name>
</gene>
<dbReference type="OrthoDB" id="10037323at2759"/>
<dbReference type="EMBL" id="CAKASE010000050">
    <property type="protein sequence ID" value="CAG9564104.1"/>
    <property type="molecule type" value="Genomic_DNA"/>
</dbReference>
<comment type="similarity">
    <text evidence="2">Belongs to the twisted gastrulation protein family.</text>
</comment>
<evidence type="ECO:0000256" key="1">
    <source>
        <dbReference type="ARBA" id="ARBA00004613"/>
    </source>
</evidence>
<evidence type="ECO:0000256" key="4">
    <source>
        <dbReference type="ARBA" id="ARBA00022525"/>
    </source>
</evidence>
<keyword evidence="11" id="KW-1185">Reference proteome</keyword>
<evidence type="ECO:0000313" key="11">
    <source>
        <dbReference type="Proteomes" id="UP000789524"/>
    </source>
</evidence>
<dbReference type="GO" id="GO:0005615">
    <property type="term" value="C:extracellular space"/>
    <property type="evidence" value="ECO:0007669"/>
    <property type="project" value="TreeGrafter"/>
</dbReference>
<keyword evidence="4" id="KW-0964">Secreted</keyword>
<dbReference type="AlphaFoldDB" id="A0A8J2VRN4"/>
<name>A0A8J2VRN4_9NEOP</name>
<keyword evidence="3" id="KW-0217">Developmental protein</keyword>
<evidence type="ECO:0000256" key="2">
    <source>
        <dbReference type="ARBA" id="ARBA00010047"/>
    </source>
</evidence>
<evidence type="ECO:0000256" key="6">
    <source>
        <dbReference type="ARBA" id="ARBA00023180"/>
    </source>
</evidence>
<evidence type="ECO:0000256" key="5">
    <source>
        <dbReference type="ARBA" id="ARBA00022729"/>
    </source>
</evidence>
<protein>
    <submittedName>
        <fullName evidence="10">(African queen) hypothetical protein</fullName>
    </submittedName>
</protein>
<evidence type="ECO:0000256" key="7">
    <source>
        <dbReference type="SAM" id="SignalP"/>
    </source>
</evidence>
<comment type="subcellular location">
    <subcellularLocation>
        <location evidence="1">Secreted</location>
    </subcellularLocation>
</comment>
<dbReference type="InterPro" id="IPR057726">
    <property type="entry name" value="Tsg_C"/>
</dbReference>
<dbReference type="Pfam" id="PF04668">
    <property type="entry name" value="Tsg"/>
    <property type="match status" value="1"/>
</dbReference>
<dbReference type="PANTHER" id="PTHR12312">
    <property type="entry name" value="TWISTED GASTRULATION PROTEIN HOMOLOG 1-A-RELATED"/>
    <property type="match status" value="1"/>
</dbReference>
<proteinExistence type="inferred from homology"/>
<evidence type="ECO:0000256" key="3">
    <source>
        <dbReference type="ARBA" id="ARBA00022473"/>
    </source>
</evidence>
<evidence type="ECO:0000259" key="9">
    <source>
        <dbReference type="Pfam" id="PF23782"/>
    </source>
</evidence>
<evidence type="ECO:0000259" key="8">
    <source>
        <dbReference type="Pfam" id="PF04668"/>
    </source>
</evidence>
<dbReference type="InterPro" id="IPR006761">
    <property type="entry name" value="Tsg"/>
</dbReference>
<feature type="signal peptide" evidence="7">
    <location>
        <begin position="1"/>
        <end position="25"/>
    </location>
</feature>
<evidence type="ECO:0000313" key="10">
    <source>
        <dbReference type="EMBL" id="CAG9564104.1"/>
    </source>
</evidence>
<comment type="caution">
    <text evidence="10">The sequence shown here is derived from an EMBL/GenBank/DDBJ whole genome shotgun (WGS) entry which is preliminary data.</text>
</comment>
<feature type="chain" id="PRO_5035173890" evidence="7">
    <location>
        <begin position="26"/>
        <end position="259"/>
    </location>
</feature>
<dbReference type="Proteomes" id="UP000789524">
    <property type="component" value="Unassembled WGS sequence"/>
</dbReference>
<dbReference type="InterPro" id="IPR057635">
    <property type="entry name" value="Tsg_N"/>
</dbReference>
<dbReference type="GO" id="GO:0030510">
    <property type="term" value="P:regulation of BMP signaling pathway"/>
    <property type="evidence" value="ECO:0007669"/>
    <property type="project" value="TreeGrafter"/>
</dbReference>
<dbReference type="PANTHER" id="PTHR12312:SF16">
    <property type="entry name" value="TWISTED GASTRULATION PROTEIN HOMOLOG 1-A-RELATED"/>
    <property type="match status" value="1"/>
</dbReference>
<sequence length="259" mass="29189">MFVNNENKITWLSIFALHFISFSNCECVLVISKTGQMYTCNEAICASVVSKCMLTQSCKCDLKDCSCCKDCFNCLSYLYSECCSCVDMCPKPNDTQTELSKSSYVEELQDNVPGLFAALTSDPDPQKRWLSITYPVDIDLSAYRATPERQPVYHLQSVEQESEPISRDVVTFNCTVAYMSQCMSCDKCRASCRSMGSNSFRWFHDGCCECVGDKCLYYGINESRCLACPGGKETPDMTKDDDLLYDDLDYGEEVDAQSY</sequence>
<keyword evidence="5 7" id="KW-0732">Signal</keyword>